<comment type="caution">
    <text evidence="1">The sequence shown here is derived from an EMBL/GenBank/DDBJ whole genome shotgun (WGS) entry which is preliminary data.</text>
</comment>
<proteinExistence type="predicted"/>
<evidence type="ECO:0000313" key="2">
    <source>
        <dbReference type="Proteomes" id="UP000034701"/>
    </source>
</evidence>
<accession>A0A0G0J5W3</accession>
<dbReference type="EMBL" id="LBTA01000037">
    <property type="protein sequence ID" value="KKQ31914.1"/>
    <property type="molecule type" value="Genomic_DNA"/>
</dbReference>
<sequence length="181" mass="21780">MKFIFDFDDVLFNNTKQFKEHMYMHLEKAGVSRSVAEEYYKTIPKNQFWLKKILIHFSIKENLYEKILDESKNFLNNELIDIIKKLGKKNCYIITHGYEEWQRDKIRKTGIESLFYEIVVISESKKEAVEKICARHKDEKIIFVDDKNHHFENLDFTKYPNLKTILYDEQGLEKIMAEIGK</sequence>
<name>A0A0G0J5W3_9BACT</name>
<organism evidence="1 2">
    <name type="scientific">Candidatus Nomurabacteria bacterium GW2011_GWA1_37_20</name>
    <dbReference type="NCBI Taxonomy" id="1618729"/>
    <lineage>
        <taxon>Bacteria</taxon>
        <taxon>Candidatus Nomuraibacteriota</taxon>
    </lineage>
</organism>
<evidence type="ECO:0000313" key="1">
    <source>
        <dbReference type="EMBL" id="KKQ31914.1"/>
    </source>
</evidence>
<dbReference type="AlphaFoldDB" id="A0A0G0J5W3"/>
<dbReference type="Proteomes" id="UP000034701">
    <property type="component" value="Unassembled WGS sequence"/>
</dbReference>
<dbReference type="InterPro" id="IPR036412">
    <property type="entry name" value="HAD-like_sf"/>
</dbReference>
<dbReference type="SUPFAM" id="SSF56784">
    <property type="entry name" value="HAD-like"/>
    <property type="match status" value="1"/>
</dbReference>
<gene>
    <name evidence="1" type="ORF">US45_C0037G0008</name>
</gene>
<dbReference type="InterPro" id="IPR023214">
    <property type="entry name" value="HAD_sf"/>
</dbReference>
<dbReference type="Pfam" id="PF00702">
    <property type="entry name" value="Hydrolase"/>
    <property type="match status" value="1"/>
</dbReference>
<dbReference type="Gene3D" id="3.40.50.1000">
    <property type="entry name" value="HAD superfamily/HAD-like"/>
    <property type="match status" value="1"/>
</dbReference>
<protein>
    <submittedName>
        <fullName evidence="1">Uncharacterized protein</fullName>
    </submittedName>
</protein>
<reference evidence="1 2" key="1">
    <citation type="journal article" date="2015" name="Nature">
        <title>rRNA introns, odd ribosomes, and small enigmatic genomes across a large radiation of phyla.</title>
        <authorList>
            <person name="Brown C.T."/>
            <person name="Hug L.A."/>
            <person name="Thomas B.C."/>
            <person name="Sharon I."/>
            <person name="Castelle C.J."/>
            <person name="Singh A."/>
            <person name="Wilkins M.J."/>
            <person name="Williams K.H."/>
            <person name="Banfield J.F."/>
        </authorList>
    </citation>
    <scope>NUCLEOTIDE SEQUENCE [LARGE SCALE GENOMIC DNA]</scope>
</reference>